<dbReference type="Gene3D" id="2.30.40.10">
    <property type="entry name" value="Urease, subunit C, domain 1"/>
    <property type="match status" value="1"/>
</dbReference>
<dbReference type="Proteomes" id="UP000265614">
    <property type="component" value="Unassembled WGS sequence"/>
</dbReference>
<dbReference type="Pfam" id="PF07969">
    <property type="entry name" value="Amidohydro_3"/>
    <property type="match status" value="1"/>
</dbReference>
<proteinExistence type="predicted"/>
<dbReference type="InterPro" id="IPR013108">
    <property type="entry name" value="Amidohydro_3"/>
</dbReference>
<keyword evidence="3" id="KW-1185">Reference proteome</keyword>
<evidence type="ECO:0000313" key="3">
    <source>
        <dbReference type="Proteomes" id="UP000265614"/>
    </source>
</evidence>
<protein>
    <submittedName>
        <fullName evidence="2">Amidohydrolase</fullName>
    </submittedName>
</protein>
<dbReference type="InterPro" id="IPR032466">
    <property type="entry name" value="Metal_Hydrolase"/>
</dbReference>
<keyword evidence="2" id="KW-0378">Hydrolase</keyword>
<dbReference type="AlphaFoldDB" id="A0A3A3YQY1"/>
<accession>A0A3A3YQY1</accession>
<feature type="domain" description="Amidohydrolase 3" evidence="1">
    <location>
        <begin position="37"/>
        <end position="474"/>
    </location>
</feature>
<dbReference type="SUPFAM" id="SSF51338">
    <property type="entry name" value="Composite domain of metallo-dependent hydrolases"/>
    <property type="match status" value="1"/>
</dbReference>
<dbReference type="OrthoDB" id="3173428at2"/>
<dbReference type="RefSeq" id="WP_119951996.1">
    <property type="nucleotide sequence ID" value="NZ_QZEZ01000013.1"/>
</dbReference>
<reference evidence="2 3" key="1">
    <citation type="submission" date="2018-09" db="EMBL/GenBank/DDBJ databases">
        <title>YIM 75000 draft genome.</title>
        <authorList>
            <person name="Tang S."/>
            <person name="Feng Y."/>
        </authorList>
    </citation>
    <scope>NUCLEOTIDE SEQUENCE [LARGE SCALE GENOMIC DNA]</scope>
    <source>
        <strain evidence="2 3">YIM 75000</strain>
    </source>
</reference>
<name>A0A3A3YQY1_9ACTN</name>
<dbReference type="Gene3D" id="3.20.20.140">
    <property type="entry name" value="Metal-dependent hydrolases"/>
    <property type="match status" value="1"/>
</dbReference>
<comment type="caution">
    <text evidence="2">The sequence shown here is derived from an EMBL/GenBank/DDBJ whole genome shotgun (WGS) entry which is preliminary data.</text>
</comment>
<gene>
    <name evidence="2" type="ORF">D5H78_18530</name>
</gene>
<organism evidence="2 3">
    <name type="scientific">Vallicoccus soli</name>
    <dbReference type="NCBI Taxonomy" id="2339232"/>
    <lineage>
        <taxon>Bacteria</taxon>
        <taxon>Bacillati</taxon>
        <taxon>Actinomycetota</taxon>
        <taxon>Actinomycetes</taxon>
        <taxon>Motilibacterales</taxon>
        <taxon>Vallicoccaceae</taxon>
        <taxon>Vallicoccus</taxon>
    </lineage>
</organism>
<dbReference type="InterPro" id="IPR011059">
    <property type="entry name" value="Metal-dep_hydrolase_composite"/>
</dbReference>
<evidence type="ECO:0000259" key="1">
    <source>
        <dbReference type="Pfam" id="PF07969"/>
    </source>
</evidence>
<dbReference type="Gene3D" id="3.10.310.70">
    <property type="match status" value="1"/>
</dbReference>
<dbReference type="PANTHER" id="PTHR22642:SF2">
    <property type="entry name" value="PROTEIN LONG AFTER FAR-RED 3"/>
    <property type="match status" value="1"/>
</dbReference>
<dbReference type="PANTHER" id="PTHR22642">
    <property type="entry name" value="IMIDAZOLONEPROPIONASE"/>
    <property type="match status" value="1"/>
</dbReference>
<dbReference type="SUPFAM" id="SSF51556">
    <property type="entry name" value="Metallo-dependent hydrolases"/>
    <property type="match status" value="1"/>
</dbReference>
<dbReference type="GO" id="GO:0016810">
    <property type="term" value="F:hydrolase activity, acting on carbon-nitrogen (but not peptide) bonds"/>
    <property type="evidence" value="ECO:0007669"/>
    <property type="project" value="InterPro"/>
</dbReference>
<dbReference type="EMBL" id="QZEZ01000013">
    <property type="protein sequence ID" value="RJK92632.1"/>
    <property type="molecule type" value="Genomic_DNA"/>
</dbReference>
<evidence type="ECO:0000313" key="2">
    <source>
        <dbReference type="EMBL" id="RJK92632.1"/>
    </source>
</evidence>
<sequence length="480" mass="50816">MDVLLVGGREPGPVDLRIAGGRVVERGPRLAPREGERVLDLGGRLVRRGFHDAHVHVAEWVRSRGELDLSGAASPQGAADVVAAAARTAPAGAALRGSGFPYARWTAPARAAMLAAAAPDRVVVLTSQDIHTVWLSPPALALLGLGDHPTGVLQEREAWDVLDRLPVPPRDETERATRDAVRAARGRGVVALRDFDFDDPYGRWDARRDGEGRLPLRVEAVVQPDALEALAARGLRTGDGDPWLRVGPVKLFMDGALGSRTARCLEPYPGGQDRGLQVLTPDALRQALSRIVGHGFTAAVHAIGDEAGRDALQVLAGTGCPATLEHAQLLRREDVPLLRRAGVTASIQPAHLLGDRHLVDDLWAASRSVPYAFRSLLDAGADVVLGSDAPVVPLDPWPGLAAAVHRTDGALPPWRAEEAVGLEEALRAYGARPLAAGDLADLVVADVPALDALAPAELAAVPVQATMLDGRWVHGPWQEG</sequence>